<dbReference type="PROSITE" id="PS51352">
    <property type="entry name" value="THIOREDOXIN_2"/>
    <property type="match status" value="1"/>
</dbReference>
<dbReference type="GO" id="GO:0016491">
    <property type="term" value="F:oxidoreductase activity"/>
    <property type="evidence" value="ECO:0007669"/>
    <property type="project" value="InterPro"/>
</dbReference>
<dbReference type="InterPro" id="IPR000866">
    <property type="entry name" value="AhpC/TSA"/>
</dbReference>
<dbReference type="Pfam" id="PF17991">
    <property type="entry name" value="Thioredoxin_10"/>
    <property type="match status" value="1"/>
</dbReference>
<sequence>MTKRRSIGFIAAALVAAGAVTAVCFGDALAIAHAQSAPFGATARPLEVLGSAKPWLTAVPGGPQALRGKVVVVNFWTYSCINSLRALPYLRAWDERYGDKGLVVVGVHAPEFGFEHDTARVRQAANQLGVRYPNLQDNDYAVWQRFANQGWPGFYFIDAEGRVRGYRIGEGEYAGAEKLIRKLLVEAGQDLAAAPVSPITGTGVEAEADWAHLGSPESYVGYDKAENFRSPGGLRKDRAASYAAAADLGLNNWNLAGKWTVGREFAALDGAAGAIRFRFHARDAHLVLGGAPDGRPVRFRVMIDGAAPGADHGADVNAEGWGEVREDRLYQLVRQSGAIDDHTVTVEFSGPGVRAYVFTFG</sequence>
<feature type="signal peptide" evidence="1">
    <location>
        <begin position="1"/>
        <end position="22"/>
    </location>
</feature>
<evidence type="ECO:0000256" key="1">
    <source>
        <dbReference type="SAM" id="SignalP"/>
    </source>
</evidence>
<dbReference type="PANTHER" id="PTHR42852:SF13">
    <property type="entry name" value="PROTEIN DIPZ"/>
    <property type="match status" value="1"/>
</dbReference>
<dbReference type="InterPro" id="IPR013766">
    <property type="entry name" value="Thioredoxin_domain"/>
</dbReference>
<dbReference type="RefSeq" id="WP_295324758.1">
    <property type="nucleotide sequence ID" value="NZ_LT598653.1"/>
</dbReference>
<organism evidence="3">
    <name type="scientific">uncultured Sphingopyxis sp</name>
    <dbReference type="NCBI Taxonomy" id="310581"/>
    <lineage>
        <taxon>Bacteria</taxon>
        <taxon>Pseudomonadati</taxon>
        <taxon>Pseudomonadota</taxon>
        <taxon>Alphaproteobacteria</taxon>
        <taxon>Sphingomonadales</taxon>
        <taxon>Sphingomonadaceae</taxon>
        <taxon>Sphingopyxis</taxon>
        <taxon>environmental samples</taxon>
    </lineage>
</organism>
<gene>
    <name evidence="3" type="ORF">SPPYR_1071</name>
</gene>
<dbReference type="Pfam" id="PF00578">
    <property type="entry name" value="AhpC-TSA"/>
    <property type="match status" value="1"/>
</dbReference>
<feature type="chain" id="PRO_5013300383" evidence="1">
    <location>
        <begin position="23"/>
        <end position="361"/>
    </location>
</feature>
<dbReference type="InterPro" id="IPR041017">
    <property type="entry name" value="Thioredoxin_10"/>
</dbReference>
<dbReference type="PANTHER" id="PTHR42852">
    <property type="entry name" value="THIOL:DISULFIDE INTERCHANGE PROTEIN DSBE"/>
    <property type="match status" value="1"/>
</dbReference>
<reference evidence="3" key="1">
    <citation type="submission" date="2016-03" db="EMBL/GenBank/DDBJ databases">
        <authorList>
            <person name="Ploux O."/>
        </authorList>
    </citation>
    <scope>NUCLEOTIDE SEQUENCE</scope>
    <source>
        <strain evidence="3">UC10</strain>
    </source>
</reference>
<dbReference type="EMBL" id="LT598653">
    <property type="protein sequence ID" value="SBV32191.1"/>
    <property type="molecule type" value="Genomic_DNA"/>
</dbReference>
<dbReference type="GO" id="GO:0016209">
    <property type="term" value="F:antioxidant activity"/>
    <property type="evidence" value="ECO:0007669"/>
    <property type="project" value="InterPro"/>
</dbReference>
<protein>
    <submittedName>
        <fullName evidence="3">Thiol-disulfide isomerase-like thioredoxin</fullName>
    </submittedName>
</protein>
<name>A0A1Y5PQE2_9SPHN</name>
<dbReference type="AlphaFoldDB" id="A0A1Y5PQE2"/>
<keyword evidence="1" id="KW-0732">Signal</keyword>
<dbReference type="InterPro" id="IPR036249">
    <property type="entry name" value="Thioredoxin-like_sf"/>
</dbReference>
<evidence type="ECO:0000313" key="3">
    <source>
        <dbReference type="EMBL" id="SBV32191.1"/>
    </source>
</evidence>
<dbReference type="InterPro" id="IPR050553">
    <property type="entry name" value="Thioredoxin_ResA/DsbE_sf"/>
</dbReference>
<evidence type="ECO:0000259" key="2">
    <source>
        <dbReference type="PROSITE" id="PS51352"/>
    </source>
</evidence>
<dbReference type="KEGG" id="sphu:SPPYR_1071"/>
<dbReference type="SUPFAM" id="SSF52833">
    <property type="entry name" value="Thioredoxin-like"/>
    <property type="match status" value="1"/>
</dbReference>
<dbReference type="GO" id="GO:0016853">
    <property type="term" value="F:isomerase activity"/>
    <property type="evidence" value="ECO:0007669"/>
    <property type="project" value="UniProtKB-KW"/>
</dbReference>
<feature type="domain" description="Thioredoxin" evidence="2">
    <location>
        <begin position="30"/>
        <end position="185"/>
    </location>
</feature>
<dbReference type="Gene3D" id="3.40.30.10">
    <property type="entry name" value="Glutaredoxin"/>
    <property type="match status" value="1"/>
</dbReference>
<accession>A0A1Y5PQE2</accession>
<proteinExistence type="predicted"/>
<dbReference type="Gene3D" id="2.60.120.260">
    <property type="entry name" value="Galactose-binding domain-like"/>
    <property type="match status" value="1"/>
</dbReference>
<keyword evidence="3" id="KW-0413">Isomerase</keyword>